<protein>
    <submittedName>
        <fullName evidence="14">Sensor histidine kinase</fullName>
    </submittedName>
</protein>
<evidence type="ECO:0000256" key="5">
    <source>
        <dbReference type="ARBA" id="ARBA00022692"/>
    </source>
</evidence>
<evidence type="ECO:0000256" key="6">
    <source>
        <dbReference type="ARBA" id="ARBA00022741"/>
    </source>
</evidence>
<keyword evidence="8" id="KW-0067">ATP-binding</keyword>
<keyword evidence="9 12" id="KW-1133">Transmembrane helix</keyword>
<evidence type="ECO:0000256" key="9">
    <source>
        <dbReference type="ARBA" id="ARBA00022989"/>
    </source>
</evidence>
<dbReference type="GO" id="GO:0005524">
    <property type="term" value="F:ATP binding"/>
    <property type="evidence" value="ECO:0007669"/>
    <property type="project" value="UniProtKB-KW"/>
</dbReference>
<dbReference type="InterPro" id="IPR003660">
    <property type="entry name" value="HAMP_dom"/>
</dbReference>
<dbReference type="Pfam" id="PF00672">
    <property type="entry name" value="HAMP"/>
    <property type="match status" value="1"/>
</dbReference>
<evidence type="ECO:0000313" key="15">
    <source>
        <dbReference type="Proteomes" id="UP000806542"/>
    </source>
</evidence>
<dbReference type="Proteomes" id="UP000806542">
    <property type="component" value="Unassembled WGS sequence"/>
</dbReference>
<dbReference type="AlphaFoldDB" id="A0A9D5M3N7"/>
<dbReference type="InterPro" id="IPR010559">
    <property type="entry name" value="Sig_transdc_His_kin_internal"/>
</dbReference>
<feature type="transmembrane region" description="Helical" evidence="12">
    <location>
        <begin position="20"/>
        <end position="39"/>
    </location>
</feature>
<keyword evidence="6" id="KW-0547">Nucleotide-binding</keyword>
<dbReference type="PANTHER" id="PTHR34220">
    <property type="entry name" value="SENSOR HISTIDINE KINASE YPDA"/>
    <property type="match status" value="1"/>
</dbReference>
<name>A0A9D5M3N7_9FIRM</name>
<evidence type="ECO:0000256" key="11">
    <source>
        <dbReference type="ARBA" id="ARBA00023136"/>
    </source>
</evidence>
<gene>
    <name evidence="14" type="ORF">INF28_10780</name>
</gene>
<dbReference type="Pfam" id="PF02518">
    <property type="entry name" value="HATPase_c"/>
    <property type="match status" value="1"/>
</dbReference>
<dbReference type="Pfam" id="PF06580">
    <property type="entry name" value="His_kinase"/>
    <property type="match status" value="1"/>
</dbReference>
<dbReference type="SUPFAM" id="SSF158472">
    <property type="entry name" value="HAMP domain-like"/>
    <property type="match status" value="1"/>
</dbReference>
<dbReference type="InterPro" id="IPR036890">
    <property type="entry name" value="HATPase_C_sf"/>
</dbReference>
<dbReference type="Gene3D" id="3.30.565.10">
    <property type="entry name" value="Histidine kinase-like ATPase, C-terminal domain"/>
    <property type="match status" value="1"/>
</dbReference>
<comment type="subcellular location">
    <subcellularLocation>
        <location evidence="1">Cell membrane</location>
        <topology evidence="1">Multi-pass membrane protein</topology>
    </subcellularLocation>
</comment>
<evidence type="ECO:0000256" key="3">
    <source>
        <dbReference type="ARBA" id="ARBA00022553"/>
    </source>
</evidence>
<dbReference type="GO" id="GO:0000155">
    <property type="term" value="F:phosphorelay sensor kinase activity"/>
    <property type="evidence" value="ECO:0007669"/>
    <property type="project" value="InterPro"/>
</dbReference>
<keyword evidence="7 14" id="KW-0418">Kinase</keyword>
<organism evidence="14 15">
    <name type="scientific">Ructibacterium gallinarum</name>
    <dbReference type="NCBI Taxonomy" id="2779355"/>
    <lineage>
        <taxon>Bacteria</taxon>
        <taxon>Bacillati</taxon>
        <taxon>Bacillota</taxon>
        <taxon>Clostridia</taxon>
        <taxon>Eubacteriales</taxon>
        <taxon>Oscillospiraceae</taxon>
        <taxon>Ructibacterium</taxon>
    </lineage>
</organism>
<dbReference type="PROSITE" id="PS50885">
    <property type="entry name" value="HAMP"/>
    <property type="match status" value="1"/>
</dbReference>
<dbReference type="InterPro" id="IPR003594">
    <property type="entry name" value="HATPase_dom"/>
</dbReference>
<reference evidence="14" key="1">
    <citation type="submission" date="2020-10" db="EMBL/GenBank/DDBJ databases">
        <title>ChiBAC.</title>
        <authorList>
            <person name="Zenner C."/>
            <person name="Hitch T.C.A."/>
            <person name="Clavel T."/>
        </authorList>
    </citation>
    <scope>NUCLEOTIDE SEQUENCE</scope>
    <source>
        <strain evidence="14">DSM 107454</strain>
    </source>
</reference>
<dbReference type="Gene3D" id="6.10.340.10">
    <property type="match status" value="1"/>
</dbReference>
<dbReference type="SUPFAM" id="SSF55874">
    <property type="entry name" value="ATPase domain of HSP90 chaperone/DNA topoisomerase II/histidine kinase"/>
    <property type="match status" value="1"/>
</dbReference>
<evidence type="ECO:0000256" key="7">
    <source>
        <dbReference type="ARBA" id="ARBA00022777"/>
    </source>
</evidence>
<keyword evidence="5 12" id="KW-0812">Transmembrane</keyword>
<proteinExistence type="predicted"/>
<dbReference type="InterPro" id="IPR050640">
    <property type="entry name" value="Bact_2-comp_sensor_kinase"/>
</dbReference>
<keyword evidence="11 12" id="KW-0472">Membrane</keyword>
<evidence type="ECO:0000256" key="12">
    <source>
        <dbReference type="SAM" id="Phobius"/>
    </source>
</evidence>
<feature type="transmembrane region" description="Helical" evidence="12">
    <location>
        <begin position="296"/>
        <end position="316"/>
    </location>
</feature>
<keyword evidence="10" id="KW-0902">Two-component regulatory system</keyword>
<dbReference type="EMBL" id="JADCKB010000028">
    <property type="protein sequence ID" value="MBE5040943.1"/>
    <property type="molecule type" value="Genomic_DNA"/>
</dbReference>
<keyword evidence="3" id="KW-0597">Phosphoprotein</keyword>
<sequence length="598" mass="68636">MRQKLKLLSRSFSFKIMFSYWLIGLVPILLISVIIFRYITVFIQIRSIEALQETHNRVDEVISSNITAVTTALDSAQNYNLSGRLDVLLSTMTEPDSMNRLSVVMNILLQSSMSIENVIAINNEGDWMHASRYKKYRSGYYDFENAGIIDRSQVTDTQATVLPRHHSQDYFSNASVYVISTVKNFTDSDGNYAGSIIIDINLSYFQDMLPSNEDSGYFAMVDDENYCIFSNDIWNVDKYISMDNIVSYPVTFDFTNNLPGDSSFFIESDINGTWKTLTYIDKDALSMEINVMRDTFLLVTVLITIALLLLSLVYTYQLTAPVNRIIAQMKKIQKGNLDISLKEEKVTEFSQIVSGINEMIEKLKIHIDQTYHAHIKQKEAELNVLKMQINPHVLHNMLEIINMTAIEQDDYKVSSMVVSLGSQFQYMLSNDSDFVPLRKEIEIVSHYFLFVQMRYNDKIRLNIKVEESLKELLVTKFILQPLVENAVKHGYDNSAFPPQNMNININIMLFGENDLIIDVMDNGKGMDKEKLAVLRKHINDAHGNEKMNSIGLRNVCERLRFFYGARFSAEINSFPGLGTKVHLKIPLREANKYADNQD</sequence>
<evidence type="ECO:0000256" key="10">
    <source>
        <dbReference type="ARBA" id="ARBA00023012"/>
    </source>
</evidence>
<accession>A0A9D5M3N7</accession>
<evidence type="ECO:0000259" key="13">
    <source>
        <dbReference type="PROSITE" id="PS50885"/>
    </source>
</evidence>
<keyword evidence="2" id="KW-1003">Cell membrane</keyword>
<feature type="domain" description="HAMP" evidence="13">
    <location>
        <begin position="316"/>
        <end position="368"/>
    </location>
</feature>
<evidence type="ECO:0000313" key="14">
    <source>
        <dbReference type="EMBL" id="MBE5040943.1"/>
    </source>
</evidence>
<evidence type="ECO:0000256" key="2">
    <source>
        <dbReference type="ARBA" id="ARBA00022475"/>
    </source>
</evidence>
<dbReference type="SMART" id="SM00304">
    <property type="entry name" value="HAMP"/>
    <property type="match status" value="1"/>
</dbReference>
<evidence type="ECO:0000256" key="8">
    <source>
        <dbReference type="ARBA" id="ARBA00022840"/>
    </source>
</evidence>
<dbReference type="GO" id="GO:0005886">
    <property type="term" value="C:plasma membrane"/>
    <property type="evidence" value="ECO:0007669"/>
    <property type="project" value="UniProtKB-SubCell"/>
</dbReference>
<dbReference type="CDD" id="cd06225">
    <property type="entry name" value="HAMP"/>
    <property type="match status" value="1"/>
</dbReference>
<evidence type="ECO:0000256" key="1">
    <source>
        <dbReference type="ARBA" id="ARBA00004651"/>
    </source>
</evidence>
<evidence type="ECO:0000256" key="4">
    <source>
        <dbReference type="ARBA" id="ARBA00022679"/>
    </source>
</evidence>
<dbReference type="PANTHER" id="PTHR34220:SF11">
    <property type="entry name" value="SENSOR PROTEIN KINASE HPTS"/>
    <property type="match status" value="1"/>
</dbReference>
<keyword evidence="15" id="KW-1185">Reference proteome</keyword>
<keyword evidence="4" id="KW-0808">Transferase</keyword>
<dbReference type="RefSeq" id="WP_226393484.1">
    <property type="nucleotide sequence ID" value="NZ_JADCKB010000028.1"/>
</dbReference>
<comment type="caution">
    <text evidence="14">The sequence shown here is derived from an EMBL/GenBank/DDBJ whole genome shotgun (WGS) entry which is preliminary data.</text>
</comment>